<dbReference type="AlphaFoldDB" id="A0A4U6D006"/>
<comment type="caution">
    <text evidence="1">The sequence shown here is derived from an EMBL/GenBank/DDBJ whole genome shotgun (WGS) entry which is preliminary data.</text>
</comment>
<evidence type="ECO:0008006" key="3">
    <source>
        <dbReference type="Google" id="ProtNLM"/>
    </source>
</evidence>
<protein>
    <recommendedName>
        <fullName evidence="3">Lipoprotein</fullName>
    </recommendedName>
</protein>
<dbReference type="OrthoDB" id="976022at2"/>
<organism evidence="1 2">
    <name type="scientific">Dyadobacter frigoris</name>
    <dbReference type="NCBI Taxonomy" id="2576211"/>
    <lineage>
        <taxon>Bacteria</taxon>
        <taxon>Pseudomonadati</taxon>
        <taxon>Bacteroidota</taxon>
        <taxon>Cytophagia</taxon>
        <taxon>Cytophagales</taxon>
        <taxon>Spirosomataceae</taxon>
        <taxon>Dyadobacter</taxon>
    </lineage>
</organism>
<proteinExistence type="predicted"/>
<sequence length="125" mass="14301">MKKLLPVLLFTFIFLSCSKKDKAEEPIIVPTNELVGTTWERYLTKFPENNKDLYNYLSFKTASEVEFTSKLDKVELTTDPIIFPYTYDSKKVVYRGDGYNYTGTFAGDTLKVIGTAGILVYIKVK</sequence>
<accession>A0A4U6D006</accession>
<dbReference type="PROSITE" id="PS51257">
    <property type="entry name" value="PROKAR_LIPOPROTEIN"/>
    <property type="match status" value="1"/>
</dbReference>
<reference evidence="1 2" key="1">
    <citation type="submission" date="2019-05" db="EMBL/GenBank/DDBJ databases">
        <title>Dyadobacter AR-3-8 sp. nov., isolated from arctic soil.</title>
        <authorList>
            <person name="Chaudhary D.K."/>
        </authorList>
    </citation>
    <scope>NUCLEOTIDE SEQUENCE [LARGE SCALE GENOMIC DNA]</scope>
    <source>
        <strain evidence="1 2">AR-3-8</strain>
    </source>
</reference>
<evidence type="ECO:0000313" key="2">
    <source>
        <dbReference type="Proteomes" id="UP000304900"/>
    </source>
</evidence>
<name>A0A4U6D006_9BACT</name>
<dbReference type="Proteomes" id="UP000304900">
    <property type="component" value="Unassembled WGS sequence"/>
</dbReference>
<dbReference type="RefSeq" id="WP_137341617.1">
    <property type="nucleotide sequence ID" value="NZ_BSQH01000002.1"/>
</dbReference>
<dbReference type="EMBL" id="SZVO01000009">
    <property type="protein sequence ID" value="TKT90449.1"/>
    <property type="molecule type" value="Genomic_DNA"/>
</dbReference>
<evidence type="ECO:0000313" key="1">
    <source>
        <dbReference type="EMBL" id="TKT90449.1"/>
    </source>
</evidence>
<keyword evidence="2" id="KW-1185">Reference proteome</keyword>
<gene>
    <name evidence="1" type="ORF">FDK13_19105</name>
</gene>